<accession>A0AAJ7C441</accession>
<evidence type="ECO:0000256" key="3">
    <source>
        <dbReference type="ARBA" id="ARBA00022833"/>
    </source>
</evidence>
<dbReference type="InterPro" id="IPR036236">
    <property type="entry name" value="Znf_C2H2_sf"/>
</dbReference>
<dbReference type="InterPro" id="IPR040048">
    <property type="entry name" value="ZNF277"/>
</dbReference>
<evidence type="ECO:0000256" key="1">
    <source>
        <dbReference type="ARBA" id="ARBA00022723"/>
    </source>
</evidence>
<name>A0AAJ7C441_CEPCN</name>
<evidence type="ECO:0000313" key="7">
    <source>
        <dbReference type="Proteomes" id="UP000694920"/>
    </source>
</evidence>
<evidence type="ECO:0000256" key="2">
    <source>
        <dbReference type="ARBA" id="ARBA00022771"/>
    </source>
</evidence>
<keyword evidence="2 5" id="KW-0863">Zinc-finger</keyword>
<keyword evidence="7" id="KW-1185">Reference proteome</keyword>
<evidence type="ECO:0000256" key="5">
    <source>
        <dbReference type="PROSITE-ProRule" id="PRU00042"/>
    </source>
</evidence>
<dbReference type="PANTHER" id="PTHR13267">
    <property type="entry name" value="ZINC FINGER PROTEIN 277"/>
    <property type="match status" value="1"/>
</dbReference>
<dbReference type="GO" id="GO:0008270">
    <property type="term" value="F:zinc ion binding"/>
    <property type="evidence" value="ECO:0007669"/>
    <property type="project" value="UniProtKB-KW"/>
</dbReference>
<evidence type="ECO:0000313" key="8">
    <source>
        <dbReference type="RefSeq" id="XP_015601473.1"/>
    </source>
</evidence>
<protein>
    <submittedName>
        <fullName evidence="8">Zinc finger protein 277 isoform X1</fullName>
    </submittedName>
</protein>
<dbReference type="Gene3D" id="3.30.160.60">
    <property type="entry name" value="Classic Zinc Finger"/>
    <property type="match status" value="1"/>
</dbReference>
<proteinExistence type="inferred from homology"/>
<dbReference type="GeneID" id="107270721"/>
<reference evidence="8" key="1">
    <citation type="submission" date="2025-08" db="UniProtKB">
        <authorList>
            <consortium name="RefSeq"/>
        </authorList>
    </citation>
    <scope>IDENTIFICATION</scope>
</reference>
<keyword evidence="1" id="KW-0479">Metal-binding</keyword>
<dbReference type="SMART" id="SM00355">
    <property type="entry name" value="ZnF_C2H2"/>
    <property type="match status" value="4"/>
</dbReference>
<dbReference type="KEGG" id="ccin:107270721"/>
<evidence type="ECO:0000256" key="4">
    <source>
        <dbReference type="ARBA" id="ARBA00034119"/>
    </source>
</evidence>
<organism evidence="7 8">
    <name type="scientific">Cephus cinctus</name>
    <name type="common">Wheat stem sawfly</name>
    <dbReference type="NCBI Taxonomy" id="211228"/>
    <lineage>
        <taxon>Eukaryota</taxon>
        <taxon>Metazoa</taxon>
        <taxon>Ecdysozoa</taxon>
        <taxon>Arthropoda</taxon>
        <taxon>Hexapoda</taxon>
        <taxon>Insecta</taxon>
        <taxon>Pterygota</taxon>
        <taxon>Neoptera</taxon>
        <taxon>Endopterygota</taxon>
        <taxon>Hymenoptera</taxon>
        <taxon>Cephoidea</taxon>
        <taxon>Cephidae</taxon>
        <taxon>Cephus</taxon>
    </lineage>
</organism>
<dbReference type="PROSITE" id="PS00028">
    <property type="entry name" value="ZINC_FINGER_C2H2_1"/>
    <property type="match status" value="1"/>
</dbReference>
<sequence length="408" mass="48091">MSAARSFHCNAEKTKSSHLQAIEYYTPFDQLDDEPCAMRCLLCTKIYTLPTNEKTFLSHLFEEHRLIIGDVQRIPSLKCYLKYWGVKFSEASLNTFCSTLSMDCTPDGKPSKNECYFLLSDCLPEDKALRMELQRAKLEWVLAQQTKERADMNFKRGCMFCRLIFSGSRATYLKHLSQQHNIRLGKPENLVFVDQLLDRIENNIENLICVYCRKVFKDRTVLKEHMRKKLHKRINRNDESYDRFYMSNYLKQAAGDSTGTNNLSTISSDNSDNEENTWSDWNDEISDVNCLFCDYLDKHFASVIQHMKHVHAFDFEDLTRTLNFYQRVKIVNYVRRQIHTGHCIFCDATSADNILKHMREAQHFKLPEKRIWDQPEYYFPVIENDSFLCSIEVNSDEECDEQTVKRHP</sequence>
<comment type="similarity">
    <text evidence="4">Belongs to the ZNF277 family.</text>
</comment>
<dbReference type="PANTHER" id="PTHR13267:SF3">
    <property type="entry name" value="ZINC FINGER PROTEIN 277"/>
    <property type="match status" value="1"/>
</dbReference>
<feature type="domain" description="C2H2-type" evidence="6">
    <location>
        <begin position="207"/>
        <end position="231"/>
    </location>
</feature>
<evidence type="ECO:0000259" key="6">
    <source>
        <dbReference type="PROSITE" id="PS50157"/>
    </source>
</evidence>
<gene>
    <name evidence="8" type="primary">LOC107270721</name>
</gene>
<dbReference type="SUPFAM" id="SSF57667">
    <property type="entry name" value="beta-beta-alpha zinc fingers"/>
    <property type="match status" value="2"/>
</dbReference>
<dbReference type="InterPro" id="IPR013087">
    <property type="entry name" value="Znf_C2H2_type"/>
</dbReference>
<dbReference type="Pfam" id="PF12756">
    <property type="entry name" value="zf-C2H2_2"/>
    <property type="match status" value="2"/>
</dbReference>
<dbReference type="AlphaFoldDB" id="A0AAJ7C441"/>
<keyword evidence="3" id="KW-0862">Zinc</keyword>
<dbReference type="PROSITE" id="PS50157">
    <property type="entry name" value="ZINC_FINGER_C2H2_2"/>
    <property type="match status" value="1"/>
</dbReference>
<dbReference type="Proteomes" id="UP000694920">
    <property type="component" value="Unplaced"/>
</dbReference>
<dbReference type="RefSeq" id="XP_015601473.1">
    <property type="nucleotide sequence ID" value="XM_015745987.2"/>
</dbReference>
<dbReference type="InterPro" id="IPR041661">
    <property type="entry name" value="ZN622/Rei1/Reh1_Znf-C2H2"/>
</dbReference>